<feature type="compositionally biased region" description="Basic and acidic residues" evidence="1">
    <location>
        <begin position="43"/>
        <end position="53"/>
    </location>
</feature>
<accession>A0A4Y2SJG4</accession>
<feature type="region of interest" description="Disordered" evidence="1">
    <location>
        <begin position="39"/>
        <end position="58"/>
    </location>
</feature>
<evidence type="ECO:0000313" key="3">
    <source>
        <dbReference type="Proteomes" id="UP000499080"/>
    </source>
</evidence>
<reference evidence="2 3" key="1">
    <citation type="journal article" date="2019" name="Sci. Rep.">
        <title>Orb-weaving spider Araneus ventricosus genome elucidates the spidroin gene catalogue.</title>
        <authorList>
            <person name="Kono N."/>
            <person name="Nakamura H."/>
            <person name="Ohtoshi R."/>
            <person name="Moran D.A.P."/>
            <person name="Shinohara A."/>
            <person name="Yoshida Y."/>
            <person name="Fujiwara M."/>
            <person name="Mori M."/>
            <person name="Tomita M."/>
            <person name="Arakawa K."/>
        </authorList>
    </citation>
    <scope>NUCLEOTIDE SEQUENCE [LARGE SCALE GENOMIC DNA]</scope>
</reference>
<evidence type="ECO:0000256" key="1">
    <source>
        <dbReference type="SAM" id="MobiDB-lite"/>
    </source>
</evidence>
<proteinExistence type="predicted"/>
<evidence type="ECO:0000313" key="2">
    <source>
        <dbReference type="EMBL" id="GBN88277.1"/>
    </source>
</evidence>
<keyword evidence="3" id="KW-1185">Reference proteome</keyword>
<protein>
    <submittedName>
        <fullName evidence="2">Uncharacterized protein</fullName>
    </submittedName>
</protein>
<gene>
    <name evidence="2" type="ORF">AVEN_73633_1</name>
</gene>
<comment type="caution">
    <text evidence="2">The sequence shown here is derived from an EMBL/GenBank/DDBJ whole genome shotgun (WGS) entry which is preliminary data.</text>
</comment>
<sequence length="88" mass="9868">MYGSPNIIKYSRLFAARSNINGSSGHKLYGKIFSHKGFQGKKSRGENSGDLGDHVTGPQSESMNIQTILILQLYCEGFKFRQVLMNIR</sequence>
<name>A0A4Y2SJG4_ARAVE</name>
<dbReference type="AlphaFoldDB" id="A0A4Y2SJG4"/>
<organism evidence="2 3">
    <name type="scientific">Araneus ventricosus</name>
    <name type="common">Orbweaver spider</name>
    <name type="synonym">Epeira ventricosa</name>
    <dbReference type="NCBI Taxonomy" id="182803"/>
    <lineage>
        <taxon>Eukaryota</taxon>
        <taxon>Metazoa</taxon>
        <taxon>Ecdysozoa</taxon>
        <taxon>Arthropoda</taxon>
        <taxon>Chelicerata</taxon>
        <taxon>Arachnida</taxon>
        <taxon>Araneae</taxon>
        <taxon>Araneomorphae</taxon>
        <taxon>Entelegynae</taxon>
        <taxon>Araneoidea</taxon>
        <taxon>Araneidae</taxon>
        <taxon>Araneus</taxon>
    </lineage>
</organism>
<dbReference type="EMBL" id="BGPR01022206">
    <property type="protein sequence ID" value="GBN88277.1"/>
    <property type="molecule type" value="Genomic_DNA"/>
</dbReference>
<dbReference type="Proteomes" id="UP000499080">
    <property type="component" value="Unassembled WGS sequence"/>
</dbReference>